<protein>
    <submittedName>
        <fullName evidence="1">Uncharacterized protein</fullName>
    </submittedName>
</protein>
<evidence type="ECO:0000313" key="2">
    <source>
        <dbReference type="Proteomes" id="UP000838878"/>
    </source>
</evidence>
<dbReference type="OrthoDB" id="6922337at2759"/>
<dbReference type="AlphaFoldDB" id="A0A8J9VNU1"/>
<dbReference type="Proteomes" id="UP000838878">
    <property type="component" value="Chromosome 6"/>
</dbReference>
<evidence type="ECO:0000313" key="1">
    <source>
        <dbReference type="EMBL" id="CAH0726733.1"/>
    </source>
</evidence>
<gene>
    <name evidence="1" type="ORF">BINO364_LOCUS12163</name>
</gene>
<dbReference type="EMBL" id="OV170226">
    <property type="protein sequence ID" value="CAH0726733.1"/>
    <property type="molecule type" value="Genomic_DNA"/>
</dbReference>
<sequence>MVLFALLSVAAARPKPGYLGGWDSGLDIGHGALTLEHAPVLQAAPVIHAAPVVHAAPVAVAKAATSYSSFQRVIHPVAHHVVAQPVVHAAPVIHAAPVVHTVAQPIISHGSIGGYGYGHGW</sequence>
<keyword evidence="2" id="KW-1185">Reference proteome</keyword>
<accession>A0A8J9VNU1</accession>
<proteinExistence type="predicted"/>
<organism evidence="1 2">
    <name type="scientific">Brenthis ino</name>
    <name type="common">lesser marbled fritillary</name>
    <dbReference type="NCBI Taxonomy" id="405034"/>
    <lineage>
        <taxon>Eukaryota</taxon>
        <taxon>Metazoa</taxon>
        <taxon>Ecdysozoa</taxon>
        <taxon>Arthropoda</taxon>
        <taxon>Hexapoda</taxon>
        <taxon>Insecta</taxon>
        <taxon>Pterygota</taxon>
        <taxon>Neoptera</taxon>
        <taxon>Endopterygota</taxon>
        <taxon>Lepidoptera</taxon>
        <taxon>Glossata</taxon>
        <taxon>Ditrysia</taxon>
        <taxon>Papilionoidea</taxon>
        <taxon>Nymphalidae</taxon>
        <taxon>Heliconiinae</taxon>
        <taxon>Argynnini</taxon>
        <taxon>Brenthis</taxon>
    </lineage>
</organism>
<reference evidence="1" key="1">
    <citation type="submission" date="2021-12" db="EMBL/GenBank/DDBJ databases">
        <authorList>
            <person name="Martin H S."/>
        </authorList>
    </citation>
    <scope>NUCLEOTIDE SEQUENCE</scope>
</reference>
<name>A0A8J9VNU1_9NEOP</name>
<feature type="non-terminal residue" evidence="1">
    <location>
        <position position="121"/>
    </location>
</feature>